<dbReference type="SUPFAM" id="SSF144232">
    <property type="entry name" value="HIT/MYND zinc finger-like"/>
    <property type="match status" value="1"/>
</dbReference>
<dbReference type="GO" id="GO:0005737">
    <property type="term" value="C:cytoplasm"/>
    <property type="evidence" value="ECO:0007669"/>
    <property type="project" value="InterPro"/>
</dbReference>
<dbReference type="PROSITE" id="PS50865">
    <property type="entry name" value="ZF_MYND_2"/>
    <property type="match status" value="1"/>
</dbReference>
<keyword evidence="1" id="KW-0479">Metal-binding</keyword>
<keyword evidence="3" id="KW-0862">Zinc</keyword>
<sequence length="372" mass="43459">ELTYLNLSMCEVEIECGVDLGFAEKFEDENYGSNKNPYISKLGGKPFWVSRSNVPSVSTLKCGNCFNQMTFLCQLYVPSDNEIGSNLSKSELFINKIFYLFCCNKGSCYSSQLCVKVLRFVCESNGSDENFQPVYLHDTKDIKSLCNLCGCYGDKKCSKCSQVFYCCKEHQLIDWKFSHKKNCYQEGYNKQPESKDSSDNKKNPFLFDEYEIVIENEPSKQERLEKLKEKYKKYENYMTDQNTQLDKQLENDLKKIDETNGDKMFLNFKERIECEPEQIVRYELNGEPLWVSSENIPKEQDIPLCKCGSKRQFEFQILPQMLNYLGVETTKESIDWGTLVVYTCQKNCVNIDDLYVEEFVWKQDFSNENLLT</sequence>
<dbReference type="GO" id="GO:0008270">
    <property type="term" value="F:zinc ion binding"/>
    <property type="evidence" value="ECO:0007669"/>
    <property type="project" value="UniProtKB-KW"/>
</dbReference>
<dbReference type="OrthoDB" id="443682at2759"/>
<feature type="non-terminal residue" evidence="6">
    <location>
        <position position="1"/>
    </location>
</feature>
<name>T2MCN3_HYDVU</name>
<dbReference type="Pfam" id="PF01753">
    <property type="entry name" value="zf-MYND"/>
    <property type="match status" value="1"/>
</dbReference>
<dbReference type="PROSITE" id="PS01360">
    <property type="entry name" value="ZF_MYND_1"/>
    <property type="match status" value="1"/>
</dbReference>
<evidence type="ECO:0000256" key="1">
    <source>
        <dbReference type="ARBA" id="ARBA00022723"/>
    </source>
</evidence>
<organism evidence="6">
    <name type="scientific">Hydra vulgaris</name>
    <name type="common">Hydra</name>
    <name type="synonym">Hydra attenuata</name>
    <dbReference type="NCBI Taxonomy" id="6087"/>
    <lineage>
        <taxon>Eukaryota</taxon>
        <taxon>Metazoa</taxon>
        <taxon>Cnidaria</taxon>
        <taxon>Hydrozoa</taxon>
        <taxon>Hydroidolina</taxon>
        <taxon>Anthoathecata</taxon>
        <taxon>Aplanulata</taxon>
        <taxon>Hydridae</taxon>
        <taxon>Hydra</taxon>
    </lineage>
</organism>
<dbReference type="EMBL" id="HAAD01003677">
    <property type="protein sequence ID" value="CDG69909.1"/>
    <property type="molecule type" value="mRNA"/>
</dbReference>
<proteinExistence type="evidence at transcript level"/>
<gene>
    <name evidence="6" type="primary">PDCD2</name>
</gene>
<dbReference type="GO" id="GO:0005634">
    <property type="term" value="C:nucleus"/>
    <property type="evidence" value="ECO:0007669"/>
    <property type="project" value="TreeGrafter"/>
</dbReference>
<evidence type="ECO:0000256" key="4">
    <source>
        <dbReference type="PROSITE-ProRule" id="PRU00134"/>
    </source>
</evidence>
<dbReference type="InterPro" id="IPR002893">
    <property type="entry name" value="Znf_MYND"/>
</dbReference>
<evidence type="ECO:0000259" key="5">
    <source>
        <dbReference type="PROSITE" id="PS50865"/>
    </source>
</evidence>
<dbReference type="InterPro" id="IPR007320">
    <property type="entry name" value="PDCD2_C"/>
</dbReference>
<protein>
    <submittedName>
        <fullName evidence="6">Programmed cell death protein 2</fullName>
    </submittedName>
</protein>
<dbReference type="AlphaFoldDB" id="T2MCN3"/>
<dbReference type="Gene3D" id="6.10.140.2220">
    <property type="match status" value="1"/>
</dbReference>
<dbReference type="PANTHER" id="PTHR12298">
    <property type="entry name" value="PCDC2 PROGRAMMED CELL DEATH PROTEIN 2 -RELATED"/>
    <property type="match status" value="1"/>
</dbReference>
<accession>T2MCN3</accession>
<reference evidence="6" key="1">
    <citation type="journal article" date="2013" name="Genome Biol. Evol.">
        <title>Punctuated emergences of genetic and phenotypic innovations in eumetazoan, bilaterian, euteleostome, and hominidae ancestors.</title>
        <authorList>
            <person name="Wenger Y."/>
            <person name="Galliot B."/>
        </authorList>
    </citation>
    <scope>NUCLEOTIDE SEQUENCE</scope>
    <source>
        <tissue evidence="6">Whole animals</tissue>
    </source>
</reference>
<dbReference type="PANTHER" id="PTHR12298:SF4">
    <property type="entry name" value="PROGRAMMED CELL DEATH PROTEIN 2"/>
    <property type="match status" value="1"/>
</dbReference>
<evidence type="ECO:0000313" key="6">
    <source>
        <dbReference type="EMBL" id="CDG69909.1"/>
    </source>
</evidence>
<keyword evidence="2 4" id="KW-0863">Zinc-finger</keyword>
<evidence type="ECO:0000256" key="2">
    <source>
        <dbReference type="ARBA" id="ARBA00022771"/>
    </source>
</evidence>
<feature type="domain" description="MYND-type" evidence="5">
    <location>
        <begin position="146"/>
        <end position="183"/>
    </location>
</feature>
<evidence type="ECO:0000256" key="3">
    <source>
        <dbReference type="ARBA" id="ARBA00022833"/>
    </source>
</evidence>
<dbReference type="Pfam" id="PF04194">
    <property type="entry name" value="PDCD2_C"/>
    <property type="match status" value="1"/>
</dbReference>